<evidence type="ECO:0000313" key="3">
    <source>
        <dbReference type="Proteomes" id="UP001229346"/>
    </source>
</evidence>
<keyword evidence="1" id="KW-1133">Transmembrane helix</keyword>
<sequence length="289" mass="31208">MKIRIVIPFVLCIVMTIGSAGAVWGNAIFGPSGYSTITGSKAGMLASLDEAAALLYEAAYTNNRQAGFLRLQQFNNIAKKASATGAGTPAGWAAINESVAHIERALVNGEAGSGWLMASSRIKLSTDALVRPEHALWLQYESVLLHDWTRVQQSWKRTTEDGALAASAAMDSLNEHLNRIEVAASMQYGNSAVDEALIRAKYTGLLLDGITYAGANGERVDRSLEALRSKLVQLFDEGRETADMPVVAPTATTNPISWALFLGTIICAVLTYTGWRKYQRSPYGTKPLH</sequence>
<name>A0ABT9TVX4_PAEHA</name>
<feature type="transmembrane region" description="Helical" evidence="1">
    <location>
        <begin position="256"/>
        <end position="275"/>
    </location>
</feature>
<reference evidence="2 3" key="1">
    <citation type="submission" date="2023-07" db="EMBL/GenBank/DDBJ databases">
        <title>Sorghum-associated microbial communities from plants grown in Nebraska, USA.</title>
        <authorList>
            <person name="Schachtman D."/>
        </authorList>
    </citation>
    <scope>NUCLEOTIDE SEQUENCE [LARGE SCALE GENOMIC DNA]</scope>
    <source>
        <strain evidence="2 3">CC482</strain>
    </source>
</reference>
<dbReference type="InterPro" id="IPR014231">
    <property type="entry name" value="Spore_YpjB"/>
</dbReference>
<evidence type="ECO:0000256" key="1">
    <source>
        <dbReference type="SAM" id="Phobius"/>
    </source>
</evidence>
<proteinExistence type="predicted"/>
<evidence type="ECO:0000313" key="2">
    <source>
        <dbReference type="EMBL" id="MDQ0111508.1"/>
    </source>
</evidence>
<comment type="caution">
    <text evidence="2">The sequence shown here is derived from an EMBL/GenBank/DDBJ whole genome shotgun (WGS) entry which is preliminary data.</text>
</comment>
<gene>
    <name evidence="2" type="ORF">J2T15_000941</name>
</gene>
<keyword evidence="1" id="KW-0472">Membrane</keyword>
<dbReference type="Pfam" id="PF09577">
    <property type="entry name" value="Spore_YpjB"/>
    <property type="match status" value="1"/>
</dbReference>
<evidence type="ECO:0008006" key="4">
    <source>
        <dbReference type="Google" id="ProtNLM"/>
    </source>
</evidence>
<keyword evidence="3" id="KW-1185">Reference proteome</keyword>
<keyword evidence="1" id="KW-0812">Transmembrane</keyword>
<dbReference type="Proteomes" id="UP001229346">
    <property type="component" value="Unassembled WGS sequence"/>
</dbReference>
<accession>A0ABT9TVX4</accession>
<protein>
    <recommendedName>
        <fullName evidence="4">Sporulation protein</fullName>
    </recommendedName>
</protein>
<organism evidence="2 3">
    <name type="scientific">Paenibacillus harenae</name>
    <dbReference type="NCBI Taxonomy" id="306543"/>
    <lineage>
        <taxon>Bacteria</taxon>
        <taxon>Bacillati</taxon>
        <taxon>Bacillota</taxon>
        <taxon>Bacilli</taxon>
        <taxon>Bacillales</taxon>
        <taxon>Paenibacillaceae</taxon>
        <taxon>Paenibacillus</taxon>
    </lineage>
</organism>
<dbReference type="EMBL" id="JAUSSU010000002">
    <property type="protein sequence ID" value="MDQ0111508.1"/>
    <property type="molecule type" value="Genomic_DNA"/>
</dbReference>
<dbReference type="RefSeq" id="WP_307201556.1">
    <property type="nucleotide sequence ID" value="NZ_JAUSSU010000002.1"/>
</dbReference>